<gene>
    <name evidence="1" type="ORF">FRY98_17700</name>
</gene>
<dbReference type="InterPro" id="IPR046720">
    <property type="entry name" value="DUF6612"/>
</dbReference>
<dbReference type="PROSITE" id="PS51257">
    <property type="entry name" value="PROKAR_LIPOPROTEIN"/>
    <property type="match status" value="1"/>
</dbReference>
<dbReference type="Pfam" id="PF20316">
    <property type="entry name" value="DUF6612"/>
    <property type="match status" value="1"/>
</dbReference>
<evidence type="ECO:0000313" key="2">
    <source>
        <dbReference type="Proteomes" id="UP000325218"/>
    </source>
</evidence>
<evidence type="ECO:0000313" key="1">
    <source>
        <dbReference type="EMBL" id="TYA12517.1"/>
    </source>
</evidence>
<name>A0A5D0CUL3_9BACL</name>
<dbReference type="EMBL" id="VSDO01000003">
    <property type="protein sequence ID" value="TYA12517.1"/>
    <property type="molecule type" value="Genomic_DNA"/>
</dbReference>
<sequence length="357" mass="39688">MSRKFYVSALVLLMSVVLVLSGCNAKKEPKEALGSAAIQALKMDSYVLNNQIKILDLTFDGSSSQAAEMGAVFSMLKNAEINVNQIYQKDPMQTEATLEVKLTGDMTTTITVPFVMTKEKMYVKIPSIPFLPMPENIVGKFLELDLKELAEQSGEEFNPDLFNADKTQKLAGEISSAVLAEYDSAKYFKNVDPKEVELPEGFNAKQVVQFSVNNDNVKEAITILINNALPKVLDIVGKEEYRAMFDLKPEDIEEAKKALKEGDQAELGKALDEMQKHLKVNKFVVNTAIDKKDYPSHTDMTMDLEINDPESQMKVKLALQAKSTFSKINEKAAFSIGIPKDTITLDQLEQEMGGMGY</sequence>
<accession>A0A5D0CUL3</accession>
<reference evidence="1 2" key="1">
    <citation type="submission" date="2019-08" db="EMBL/GenBank/DDBJ databases">
        <title>Genome sequencing of Paenibacillus faecis DSM 23593(T).</title>
        <authorList>
            <person name="Kook J.-K."/>
            <person name="Park S.-N."/>
            <person name="Lim Y.K."/>
        </authorList>
    </citation>
    <scope>NUCLEOTIDE SEQUENCE [LARGE SCALE GENOMIC DNA]</scope>
    <source>
        <strain evidence="1 2">DSM 23593</strain>
    </source>
</reference>
<evidence type="ECO:0008006" key="3">
    <source>
        <dbReference type="Google" id="ProtNLM"/>
    </source>
</evidence>
<keyword evidence="2" id="KW-1185">Reference proteome</keyword>
<organism evidence="1 2">
    <name type="scientific">Paenibacillus faecis</name>
    <dbReference type="NCBI Taxonomy" id="862114"/>
    <lineage>
        <taxon>Bacteria</taxon>
        <taxon>Bacillati</taxon>
        <taxon>Bacillota</taxon>
        <taxon>Bacilli</taxon>
        <taxon>Bacillales</taxon>
        <taxon>Paenibacillaceae</taxon>
        <taxon>Paenibacillus</taxon>
    </lineage>
</organism>
<dbReference type="AlphaFoldDB" id="A0A5D0CUL3"/>
<protein>
    <recommendedName>
        <fullName evidence="3">Lipoprotein</fullName>
    </recommendedName>
</protein>
<dbReference type="Proteomes" id="UP000325218">
    <property type="component" value="Unassembled WGS sequence"/>
</dbReference>
<dbReference type="RefSeq" id="WP_148454328.1">
    <property type="nucleotide sequence ID" value="NZ_BORZ01000024.1"/>
</dbReference>
<comment type="caution">
    <text evidence="1">The sequence shown here is derived from an EMBL/GenBank/DDBJ whole genome shotgun (WGS) entry which is preliminary data.</text>
</comment>
<proteinExistence type="predicted"/>
<dbReference type="OrthoDB" id="2657915at2"/>